<organism evidence="1 2">
    <name type="scientific">Candidatus Methanomarinus sp</name>
    <dbReference type="NCBI Taxonomy" id="3386244"/>
    <lineage>
        <taxon>Archaea</taxon>
        <taxon>Methanobacteriati</taxon>
        <taxon>Methanobacteriota</taxon>
        <taxon>Stenosarchaea group</taxon>
        <taxon>Methanomicrobia</taxon>
        <taxon>Methanosarcinales</taxon>
        <taxon>ANME-2 cluster</taxon>
        <taxon>Candidatus Methanocomedenaceae</taxon>
        <taxon>Candidatus Methanomarinus</taxon>
    </lineage>
</organism>
<evidence type="ECO:0000313" key="2">
    <source>
        <dbReference type="Proteomes" id="UP000315423"/>
    </source>
</evidence>
<protein>
    <submittedName>
        <fullName evidence="1">Uncharacterized protein</fullName>
    </submittedName>
</protein>
<comment type="caution">
    <text evidence="1">The sequence shown here is derived from an EMBL/GenBank/DDBJ whole genome shotgun (WGS) entry which is preliminary data.</text>
</comment>
<proteinExistence type="predicted"/>
<evidence type="ECO:0000313" key="1">
    <source>
        <dbReference type="EMBL" id="TKY91422.1"/>
    </source>
</evidence>
<gene>
    <name evidence="1" type="ORF">C5S46_05910</name>
</gene>
<name>A0AC61S9J8_9EURY</name>
<dbReference type="Proteomes" id="UP000315423">
    <property type="component" value="Unassembled WGS sequence"/>
</dbReference>
<sequence>MGLFLVSVQILSIILAQPMIDEGMQFSDDPKNVWLSVYYIGIILIFTLIILIAMKRNMKWIIHGFILFSVAVTLYYVFYAIFAIYLEEFTNIVLSSVLCLFLTITMYKFPEWYVIDLIGILIGAGVTALFGISFGILPALVLLILLAIYDAVSVYRTKHMLTLAEGVMDMKVPILFIIPNNLKFSYRDYKYNSQNEREAFFMGLGDAIMPTILVVSANVFITEAYMQIPLIGALNVPALGAAVGTVIGFAVLMILVARGKPQAGLPFLNTGAVFGYVVGCLSVGVSIIPL</sequence>
<dbReference type="EMBL" id="QYBA01000198">
    <property type="protein sequence ID" value="TKY91422.1"/>
    <property type="molecule type" value="Genomic_DNA"/>
</dbReference>
<accession>A0AC61S9J8</accession>
<reference evidence="1" key="1">
    <citation type="submission" date="2018-09" db="EMBL/GenBank/DDBJ databases">
        <title>A genomic encyclopedia of anaerobic methanotrophic archaea.</title>
        <authorList>
            <person name="Skennerton C.T."/>
            <person name="Chadwick G.L."/>
            <person name="Laso-Perez R."/>
            <person name="Leu A.O."/>
            <person name="Speth D.R."/>
            <person name="Yu H."/>
            <person name="Morgan-Lang C."/>
            <person name="Hatzenpichler R."/>
            <person name="Goudeau D."/>
            <person name="Malmstrom R."/>
            <person name="Woyke T."/>
            <person name="Hallam S."/>
            <person name="Tyson G.W."/>
            <person name="Wegener G."/>
            <person name="Boetius A."/>
            <person name="Orphan V.J."/>
        </authorList>
    </citation>
    <scope>NUCLEOTIDE SEQUENCE</scope>
    <source>
        <strain evidence="1">CONS3730D10UFb2</strain>
    </source>
</reference>